<dbReference type="SMART" id="SM00849">
    <property type="entry name" value="Lactamase_B"/>
    <property type="match status" value="1"/>
</dbReference>
<dbReference type="CDD" id="cd07721">
    <property type="entry name" value="yflN-like_MBL-fold"/>
    <property type="match status" value="1"/>
</dbReference>
<dbReference type="PANTHER" id="PTHR42951">
    <property type="entry name" value="METALLO-BETA-LACTAMASE DOMAIN-CONTAINING"/>
    <property type="match status" value="1"/>
</dbReference>
<dbReference type="SUPFAM" id="SSF56281">
    <property type="entry name" value="Metallo-hydrolase/oxidoreductase"/>
    <property type="match status" value="1"/>
</dbReference>
<dbReference type="EMBL" id="CP071793">
    <property type="protein sequence ID" value="QTD49051.1"/>
    <property type="molecule type" value="Genomic_DNA"/>
</dbReference>
<dbReference type="Gene3D" id="3.60.15.10">
    <property type="entry name" value="Ribonuclease Z/Hydroxyacylglutathione hydrolase-like"/>
    <property type="match status" value="1"/>
</dbReference>
<gene>
    <name evidence="2" type="ORF">J3U87_25985</name>
</gene>
<dbReference type="PANTHER" id="PTHR42951:SF17">
    <property type="entry name" value="METALLO-BETA-LACTAMASE DOMAIN-CONTAINING PROTEIN"/>
    <property type="match status" value="1"/>
</dbReference>
<reference evidence="2" key="1">
    <citation type="submission" date="2021-03" db="EMBL/GenBank/DDBJ databases">
        <title>Acanthopleuribacteraceae sp. M133.</title>
        <authorList>
            <person name="Wang G."/>
        </authorList>
    </citation>
    <scope>NUCLEOTIDE SEQUENCE</scope>
    <source>
        <strain evidence="2">M133</strain>
    </source>
</reference>
<name>A0A8A4TJM3_SULCO</name>
<dbReference type="AlphaFoldDB" id="A0A8A4TJM3"/>
<dbReference type="Pfam" id="PF00753">
    <property type="entry name" value="Lactamase_B"/>
    <property type="match status" value="1"/>
</dbReference>
<protein>
    <submittedName>
        <fullName evidence="2">MBL fold metallo-hydrolase</fullName>
    </submittedName>
</protein>
<dbReference type="Proteomes" id="UP000663929">
    <property type="component" value="Chromosome"/>
</dbReference>
<feature type="domain" description="Metallo-beta-lactamase" evidence="1">
    <location>
        <begin position="17"/>
        <end position="210"/>
    </location>
</feature>
<accession>A0A8A4TJM3</accession>
<dbReference type="RefSeq" id="WP_237378697.1">
    <property type="nucleotide sequence ID" value="NZ_CP071793.1"/>
</dbReference>
<proteinExistence type="predicted"/>
<dbReference type="InterPro" id="IPR036866">
    <property type="entry name" value="RibonucZ/Hydroxyglut_hydro"/>
</dbReference>
<evidence type="ECO:0000313" key="2">
    <source>
        <dbReference type="EMBL" id="QTD49051.1"/>
    </source>
</evidence>
<organism evidence="2 3">
    <name type="scientific">Sulfidibacter corallicola</name>
    <dbReference type="NCBI Taxonomy" id="2818388"/>
    <lineage>
        <taxon>Bacteria</taxon>
        <taxon>Pseudomonadati</taxon>
        <taxon>Acidobacteriota</taxon>
        <taxon>Holophagae</taxon>
        <taxon>Acanthopleuribacterales</taxon>
        <taxon>Acanthopleuribacteraceae</taxon>
        <taxon>Sulfidibacter</taxon>
    </lineage>
</organism>
<evidence type="ECO:0000313" key="3">
    <source>
        <dbReference type="Proteomes" id="UP000663929"/>
    </source>
</evidence>
<sequence>MTNQITTITTPFSFGVSVNCYLVESGDRFVLIDTGMPKRRKQIEAALEEAGCRPGALTLIVLTHGDIDHCGNARYFRERYGSRIAMHREDVGMVEAGQFFSSRKKRNALLTWMMNSFFALSPRDRFTPDLLLDDGDDLSEYGLAARIVGLPGHSRGSIGVLTAAGELFCGDLLANTDRPELWSIMDDAVAARASVIKLESLAIEQVFPGHGSPFPWASFRED</sequence>
<dbReference type="KEGG" id="scor:J3U87_25985"/>
<dbReference type="InterPro" id="IPR050855">
    <property type="entry name" value="NDM-1-like"/>
</dbReference>
<evidence type="ECO:0000259" key="1">
    <source>
        <dbReference type="SMART" id="SM00849"/>
    </source>
</evidence>
<dbReference type="InterPro" id="IPR001279">
    <property type="entry name" value="Metallo-B-lactamas"/>
</dbReference>
<keyword evidence="3" id="KW-1185">Reference proteome</keyword>